<reference evidence="2" key="1">
    <citation type="submission" date="2020-07" db="EMBL/GenBank/DDBJ databases">
        <title>Huge and variable diversity of episymbiotic CPR bacteria and DPANN archaea in groundwater ecosystems.</title>
        <authorList>
            <person name="He C.Y."/>
            <person name="Keren R."/>
            <person name="Whittaker M."/>
            <person name="Farag I.F."/>
            <person name="Doudna J."/>
            <person name="Cate J.H.D."/>
            <person name="Banfield J.F."/>
        </authorList>
    </citation>
    <scope>NUCLEOTIDE SEQUENCE</scope>
    <source>
        <strain evidence="2">NC_groundwater_1520_Pr4_B-0.1um_53_5</strain>
    </source>
</reference>
<evidence type="ECO:0000313" key="2">
    <source>
        <dbReference type="EMBL" id="MBI4726633.1"/>
    </source>
</evidence>
<dbReference type="AlphaFoldDB" id="A0A933MK45"/>
<dbReference type="NCBIfam" id="TIGR04183">
    <property type="entry name" value="Por_Secre_tail"/>
    <property type="match status" value="1"/>
</dbReference>
<protein>
    <submittedName>
        <fullName evidence="2">T9SS type A sorting domain-containing protein</fullName>
    </submittedName>
</protein>
<evidence type="ECO:0000259" key="1">
    <source>
        <dbReference type="Pfam" id="PF13860"/>
    </source>
</evidence>
<comment type="caution">
    <text evidence="2">The sequence shown here is derived from an EMBL/GenBank/DDBJ whole genome shotgun (WGS) entry which is preliminary data.</text>
</comment>
<dbReference type="Pfam" id="PF13860">
    <property type="entry name" value="FlgD_ig"/>
    <property type="match status" value="1"/>
</dbReference>
<feature type="domain" description="FlgD/Vpr Ig-like" evidence="1">
    <location>
        <begin position="14"/>
        <end position="78"/>
    </location>
</feature>
<name>A0A933MK45_UNCT6</name>
<sequence length="88" mass="9690">MGQNAPNPFKQLTTINYQLPQAGQVSLKIYNIAGQAVRTLVDEDKKVGSYEVVWDGKDESGQAVATGVYLYQIKAGKQGDIKKMIMLK</sequence>
<dbReference type="InterPro" id="IPR025965">
    <property type="entry name" value="FlgD/Vpr_Ig-like"/>
</dbReference>
<proteinExistence type="predicted"/>
<dbReference type="EMBL" id="JACQXR010000065">
    <property type="protein sequence ID" value="MBI4726633.1"/>
    <property type="molecule type" value="Genomic_DNA"/>
</dbReference>
<gene>
    <name evidence="2" type="ORF">HY768_05340</name>
</gene>
<dbReference type="Proteomes" id="UP000736328">
    <property type="component" value="Unassembled WGS sequence"/>
</dbReference>
<organism evidence="2 3">
    <name type="scientific">candidate division TA06 bacterium</name>
    <dbReference type="NCBI Taxonomy" id="2250710"/>
    <lineage>
        <taxon>Bacteria</taxon>
        <taxon>Bacteria division TA06</taxon>
    </lineage>
</organism>
<accession>A0A933MK45</accession>
<dbReference type="InterPro" id="IPR026444">
    <property type="entry name" value="Secre_tail"/>
</dbReference>
<dbReference type="Gene3D" id="2.60.40.4070">
    <property type="match status" value="1"/>
</dbReference>
<evidence type="ECO:0000313" key="3">
    <source>
        <dbReference type="Proteomes" id="UP000736328"/>
    </source>
</evidence>